<dbReference type="PROSITE" id="PS50977">
    <property type="entry name" value="HTH_TETR_2"/>
    <property type="match status" value="1"/>
</dbReference>
<dbReference type="Gene3D" id="1.10.357.10">
    <property type="entry name" value="Tetracycline Repressor, domain 2"/>
    <property type="match status" value="1"/>
</dbReference>
<dbReference type="InterPro" id="IPR009057">
    <property type="entry name" value="Homeodomain-like_sf"/>
</dbReference>
<dbReference type="Proteomes" id="UP000316298">
    <property type="component" value="Unassembled WGS sequence"/>
</dbReference>
<keyword evidence="2 4" id="KW-0238">DNA-binding</keyword>
<keyword evidence="7" id="KW-1185">Reference proteome</keyword>
<dbReference type="GO" id="GO:0045892">
    <property type="term" value="P:negative regulation of DNA-templated transcription"/>
    <property type="evidence" value="ECO:0007669"/>
    <property type="project" value="InterPro"/>
</dbReference>
<evidence type="ECO:0000313" key="6">
    <source>
        <dbReference type="EMBL" id="TQJ19595.1"/>
    </source>
</evidence>
<accession>A0A542EW62</accession>
<dbReference type="PANTHER" id="PTHR30055:SF151">
    <property type="entry name" value="TRANSCRIPTIONAL REGULATORY PROTEIN"/>
    <property type="match status" value="1"/>
</dbReference>
<dbReference type="SUPFAM" id="SSF46689">
    <property type="entry name" value="Homeodomain-like"/>
    <property type="match status" value="1"/>
</dbReference>
<evidence type="ECO:0000256" key="2">
    <source>
        <dbReference type="ARBA" id="ARBA00023125"/>
    </source>
</evidence>
<dbReference type="InterPro" id="IPR050109">
    <property type="entry name" value="HTH-type_TetR-like_transc_reg"/>
</dbReference>
<organism evidence="6 7">
    <name type="scientific">Kribbella jejuensis</name>
    <dbReference type="NCBI Taxonomy" id="236068"/>
    <lineage>
        <taxon>Bacteria</taxon>
        <taxon>Bacillati</taxon>
        <taxon>Actinomycetota</taxon>
        <taxon>Actinomycetes</taxon>
        <taxon>Propionibacteriales</taxon>
        <taxon>Kribbellaceae</taxon>
        <taxon>Kribbella</taxon>
    </lineage>
</organism>
<dbReference type="RefSeq" id="WP_141857508.1">
    <property type="nucleotide sequence ID" value="NZ_BAAAKA010000029.1"/>
</dbReference>
<evidence type="ECO:0000259" key="5">
    <source>
        <dbReference type="PROSITE" id="PS50977"/>
    </source>
</evidence>
<keyword evidence="3" id="KW-0804">Transcription</keyword>
<dbReference type="OrthoDB" id="329481at2"/>
<feature type="domain" description="HTH tetR-type" evidence="5">
    <location>
        <begin position="9"/>
        <end position="69"/>
    </location>
</feature>
<sequence length="228" mass="24606">MITKETSRRLDPERVVDTALAIADDEGPAAVSFRKLAAQHDVTPMALYRHFKDKDDLLAALGDRLLADVVLPEPTDEPWDKQLHALLTAFVDALRAHPRLADLTLPRILVATPGLALAERALELLIEGGFSVDDAAEIGRQSICSLIALVTTDPVAREVSDPEAREASLRRKRASLSALSPTQYPLVTSAAGALICPSSRDRYYAIGVDLVVAGIRGVVDQPTLRTSV</sequence>
<dbReference type="EMBL" id="VFMM01000001">
    <property type="protein sequence ID" value="TQJ19595.1"/>
    <property type="molecule type" value="Genomic_DNA"/>
</dbReference>
<dbReference type="InterPro" id="IPR036271">
    <property type="entry name" value="Tet_transcr_reg_TetR-rel_C_sf"/>
</dbReference>
<evidence type="ECO:0000256" key="1">
    <source>
        <dbReference type="ARBA" id="ARBA00023015"/>
    </source>
</evidence>
<protein>
    <submittedName>
        <fullName evidence="6">TetR family transcriptional regulator</fullName>
    </submittedName>
</protein>
<feature type="DNA-binding region" description="H-T-H motif" evidence="4">
    <location>
        <begin position="32"/>
        <end position="51"/>
    </location>
</feature>
<dbReference type="Pfam" id="PF02909">
    <property type="entry name" value="TetR_C_1"/>
    <property type="match status" value="1"/>
</dbReference>
<evidence type="ECO:0000256" key="3">
    <source>
        <dbReference type="ARBA" id="ARBA00023163"/>
    </source>
</evidence>
<proteinExistence type="predicted"/>
<dbReference type="GO" id="GO:0003700">
    <property type="term" value="F:DNA-binding transcription factor activity"/>
    <property type="evidence" value="ECO:0007669"/>
    <property type="project" value="TreeGrafter"/>
</dbReference>
<dbReference type="GO" id="GO:0000976">
    <property type="term" value="F:transcription cis-regulatory region binding"/>
    <property type="evidence" value="ECO:0007669"/>
    <property type="project" value="TreeGrafter"/>
</dbReference>
<dbReference type="PANTHER" id="PTHR30055">
    <property type="entry name" value="HTH-TYPE TRANSCRIPTIONAL REGULATOR RUTR"/>
    <property type="match status" value="1"/>
</dbReference>
<comment type="caution">
    <text evidence="6">The sequence shown here is derived from an EMBL/GenBank/DDBJ whole genome shotgun (WGS) entry which is preliminary data.</text>
</comment>
<name>A0A542EW62_9ACTN</name>
<dbReference type="AlphaFoldDB" id="A0A542EW62"/>
<evidence type="ECO:0000313" key="7">
    <source>
        <dbReference type="Proteomes" id="UP000316298"/>
    </source>
</evidence>
<keyword evidence="1" id="KW-0805">Transcription regulation</keyword>
<evidence type="ECO:0000256" key="4">
    <source>
        <dbReference type="PROSITE-ProRule" id="PRU00335"/>
    </source>
</evidence>
<dbReference type="Pfam" id="PF00440">
    <property type="entry name" value="TetR_N"/>
    <property type="match status" value="1"/>
</dbReference>
<reference evidence="6 7" key="1">
    <citation type="submission" date="2019-06" db="EMBL/GenBank/DDBJ databases">
        <title>Sequencing the genomes of 1000 actinobacteria strains.</title>
        <authorList>
            <person name="Klenk H.-P."/>
        </authorList>
    </citation>
    <scope>NUCLEOTIDE SEQUENCE [LARGE SCALE GENOMIC DNA]</scope>
    <source>
        <strain evidence="6 7">DSM 17305</strain>
    </source>
</reference>
<dbReference type="InterPro" id="IPR001647">
    <property type="entry name" value="HTH_TetR"/>
</dbReference>
<dbReference type="SUPFAM" id="SSF48498">
    <property type="entry name" value="Tetracyclin repressor-like, C-terminal domain"/>
    <property type="match status" value="1"/>
</dbReference>
<gene>
    <name evidence="6" type="ORF">FB475_3765</name>
</gene>
<dbReference type="InterPro" id="IPR004111">
    <property type="entry name" value="Repressor_TetR_C"/>
</dbReference>